<dbReference type="EMBL" id="AM889137">
    <property type="protein sequence ID" value="CBA05106.1"/>
    <property type="molecule type" value="Genomic_DNA"/>
</dbReference>
<gene>
    <name evidence="1" type="ORF">NME_0687</name>
</gene>
<dbReference type="AlphaFoldDB" id="C6SBM4"/>
<evidence type="ECO:0000313" key="1">
    <source>
        <dbReference type="EMBL" id="CBA05106.1"/>
    </source>
</evidence>
<reference evidence="1" key="1">
    <citation type="journal article" date="2008" name="Proc. Natl. Acad. Sci. U.S.A.">
        <title>Whole-genome comparison of disease and carriage strains provides insights into virulence evolution in Neisseria meningitidis.</title>
        <authorList>
            <person name="Schoen C."/>
            <person name="Blom J."/>
            <person name="Claus H."/>
            <person name="Schramm-Glueck A."/>
            <person name="Brandt P."/>
            <person name="Mueller T."/>
            <person name="Goesmann A."/>
            <person name="Joseph B."/>
            <person name="Konietzny S."/>
            <person name="Kurzai O."/>
            <person name="Schmitt C."/>
            <person name="Friedrich T."/>
            <person name="Linke B."/>
            <person name="Vogel U."/>
            <person name="Frosch M."/>
        </authorList>
    </citation>
    <scope>NUCLEOTIDE SEQUENCE</scope>
    <source>
        <strain evidence="1">Alpha153</strain>
    </source>
</reference>
<sequence length="32" mass="3542">MIDVNKKCRLKQSNSVSDGISICTVSPFSQKQ</sequence>
<accession>C6SBM4</accession>
<organism evidence="1">
    <name type="scientific">Neisseria meningitidis alpha153</name>
    <dbReference type="NCBI Taxonomy" id="663926"/>
    <lineage>
        <taxon>Bacteria</taxon>
        <taxon>Pseudomonadati</taxon>
        <taxon>Pseudomonadota</taxon>
        <taxon>Betaproteobacteria</taxon>
        <taxon>Neisseriales</taxon>
        <taxon>Neisseriaceae</taxon>
        <taxon>Neisseria</taxon>
    </lineage>
</organism>
<protein>
    <submittedName>
        <fullName evidence="1">Uncharacterized protein</fullName>
    </submittedName>
</protein>
<name>C6SBM4_NEIME</name>
<proteinExistence type="predicted"/>